<dbReference type="InterPro" id="IPR009057">
    <property type="entry name" value="Homeodomain-like_sf"/>
</dbReference>
<dbReference type="PANTHER" id="PTHR30055">
    <property type="entry name" value="HTH-TYPE TRANSCRIPTIONAL REGULATOR RUTR"/>
    <property type="match status" value="1"/>
</dbReference>
<evidence type="ECO:0000259" key="3">
    <source>
        <dbReference type="PROSITE" id="PS50977"/>
    </source>
</evidence>
<reference evidence="5" key="1">
    <citation type="journal article" date="2019" name="Int. J. Syst. Evol. Microbiol.">
        <title>The Global Catalogue of Microorganisms (GCM) 10K type strain sequencing project: providing services to taxonomists for standard genome sequencing and annotation.</title>
        <authorList>
            <consortium name="The Broad Institute Genomics Platform"/>
            <consortium name="The Broad Institute Genome Sequencing Center for Infectious Disease"/>
            <person name="Wu L."/>
            <person name="Ma J."/>
        </authorList>
    </citation>
    <scope>NUCLEOTIDE SEQUENCE [LARGE SCALE GENOMIC DNA]</scope>
    <source>
        <strain evidence="5">CGMCC 4.7152</strain>
    </source>
</reference>
<gene>
    <name evidence="4" type="ORF">ACFPIJ_31835</name>
</gene>
<dbReference type="InterPro" id="IPR001647">
    <property type="entry name" value="HTH_TetR"/>
</dbReference>
<dbReference type="Proteomes" id="UP001595912">
    <property type="component" value="Unassembled WGS sequence"/>
</dbReference>
<accession>A0ABV9W1G7</accession>
<dbReference type="Gene3D" id="1.10.357.10">
    <property type="entry name" value="Tetracycline Repressor, domain 2"/>
    <property type="match status" value="1"/>
</dbReference>
<evidence type="ECO:0000256" key="2">
    <source>
        <dbReference type="PROSITE-ProRule" id="PRU00335"/>
    </source>
</evidence>
<dbReference type="InterPro" id="IPR039536">
    <property type="entry name" value="TetR_C_Proteobacteria"/>
</dbReference>
<evidence type="ECO:0000313" key="5">
    <source>
        <dbReference type="Proteomes" id="UP001595912"/>
    </source>
</evidence>
<evidence type="ECO:0000256" key="1">
    <source>
        <dbReference type="ARBA" id="ARBA00023125"/>
    </source>
</evidence>
<dbReference type="Pfam" id="PF14246">
    <property type="entry name" value="TetR_C_7"/>
    <property type="match status" value="1"/>
</dbReference>
<dbReference type="Gene3D" id="1.10.10.60">
    <property type="entry name" value="Homeodomain-like"/>
    <property type="match status" value="1"/>
</dbReference>
<sequence length="215" mass="22974">MTTTRGRLDKRSAILEAAGKVFTRQGYELAGVDAIAQLAGVAKPTVYNHFHDKETLFRTVMRDGAGRTAARIIAALDTIDDDADLAAELTRVAHLVIECQLSDEGWALQRLLYAEAGRFADLYDDVVSQGGVPVVNALAGRLARLANRGHLDIDDVMTAASQFMALVAGDLPALSRLGTRPVPADELDRAVVAGVSTFLRAFAVSREARAGEGQV</sequence>
<keyword evidence="1 2" id="KW-0238">DNA-binding</keyword>
<evidence type="ECO:0000313" key="4">
    <source>
        <dbReference type="EMBL" id="MFC5002413.1"/>
    </source>
</evidence>
<protein>
    <submittedName>
        <fullName evidence="4">TetR/AcrR family transcriptional regulator</fullName>
    </submittedName>
</protein>
<dbReference type="RefSeq" id="WP_380120449.1">
    <property type="nucleotide sequence ID" value="NZ_JBHSIU010000041.1"/>
</dbReference>
<comment type="caution">
    <text evidence="4">The sequence shown here is derived from an EMBL/GenBank/DDBJ whole genome shotgun (WGS) entry which is preliminary data.</text>
</comment>
<dbReference type="InterPro" id="IPR050109">
    <property type="entry name" value="HTH-type_TetR-like_transc_reg"/>
</dbReference>
<dbReference type="PANTHER" id="PTHR30055:SF146">
    <property type="entry name" value="HTH-TYPE TRANSCRIPTIONAL DUAL REGULATOR CECR"/>
    <property type="match status" value="1"/>
</dbReference>
<keyword evidence="5" id="KW-1185">Reference proteome</keyword>
<dbReference type="PRINTS" id="PR00455">
    <property type="entry name" value="HTHTETR"/>
</dbReference>
<proteinExistence type="predicted"/>
<dbReference type="SUPFAM" id="SSF46689">
    <property type="entry name" value="Homeodomain-like"/>
    <property type="match status" value="1"/>
</dbReference>
<organism evidence="4 5">
    <name type="scientific">Dactylosporangium cerinum</name>
    <dbReference type="NCBI Taxonomy" id="1434730"/>
    <lineage>
        <taxon>Bacteria</taxon>
        <taxon>Bacillati</taxon>
        <taxon>Actinomycetota</taxon>
        <taxon>Actinomycetes</taxon>
        <taxon>Micromonosporales</taxon>
        <taxon>Micromonosporaceae</taxon>
        <taxon>Dactylosporangium</taxon>
    </lineage>
</organism>
<dbReference type="SUPFAM" id="SSF48498">
    <property type="entry name" value="Tetracyclin repressor-like, C-terminal domain"/>
    <property type="match status" value="1"/>
</dbReference>
<feature type="domain" description="HTH tetR-type" evidence="3">
    <location>
        <begin position="8"/>
        <end position="68"/>
    </location>
</feature>
<dbReference type="PROSITE" id="PS50977">
    <property type="entry name" value="HTH_TETR_2"/>
    <property type="match status" value="1"/>
</dbReference>
<dbReference type="Pfam" id="PF00440">
    <property type="entry name" value="TetR_N"/>
    <property type="match status" value="1"/>
</dbReference>
<name>A0ABV9W1G7_9ACTN</name>
<dbReference type="InterPro" id="IPR036271">
    <property type="entry name" value="Tet_transcr_reg_TetR-rel_C_sf"/>
</dbReference>
<feature type="DNA-binding region" description="H-T-H motif" evidence="2">
    <location>
        <begin position="31"/>
        <end position="50"/>
    </location>
</feature>
<dbReference type="EMBL" id="JBHSIU010000041">
    <property type="protein sequence ID" value="MFC5002413.1"/>
    <property type="molecule type" value="Genomic_DNA"/>
</dbReference>